<dbReference type="GO" id="GO:0016150">
    <property type="term" value="F:translation release factor activity, codon nonspecific"/>
    <property type="evidence" value="ECO:0007669"/>
    <property type="project" value="TreeGrafter"/>
</dbReference>
<keyword evidence="3 7" id="KW-0963">Cytoplasm</keyword>
<evidence type="ECO:0000256" key="4">
    <source>
        <dbReference type="ARBA" id="ARBA00022741"/>
    </source>
</evidence>
<dbReference type="Pfam" id="PF00009">
    <property type="entry name" value="GTP_EFTU"/>
    <property type="match status" value="1"/>
</dbReference>
<accession>A0A8J3AGC7</accession>
<evidence type="ECO:0000256" key="2">
    <source>
        <dbReference type="ARBA" id="ARBA00009978"/>
    </source>
</evidence>
<evidence type="ECO:0000256" key="6">
    <source>
        <dbReference type="ARBA" id="ARBA00023134"/>
    </source>
</evidence>
<dbReference type="EMBL" id="BMHA01000013">
    <property type="protein sequence ID" value="GGI08767.1"/>
    <property type="molecule type" value="Genomic_DNA"/>
</dbReference>
<feature type="binding site" evidence="7">
    <location>
        <begin position="85"/>
        <end position="89"/>
    </location>
    <ligand>
        <name>GTP</name>
        <dbReference type="ChEBI" id="CHEBI:37565"/>
    </ligand>
</feature>
<comment type="caution">
    <text evidence="10">The sequence shown here is derived from an EMBL/GenBank/DDBJ whole genome shotgun (WGS) entry which is preliminary data.</text>
</comment>
<feature type="binding site" evidence="7">
    <location>
        <begin position="17"/>
        <end position="24"/>
    </location>
    <ligand>
        <name>GTP</name>
        <dbReference type="ChEBI" id="CHEBI:37565"/>
    </ligand>
</feature>
<dbReference type="InterPro" id="IPR005225">
    <property type="entry name" value="Small_GTP-bd"/>
</dbReference>
<dbReference type="Proteomes" id="UP000650511">
    <property type="component" value="Unassembled WGS sequence"/>
</dbReference>
<evidence type="ECO:0000256" key="7">
    <source>
        <dbReference type="HAMAP-Rule" id="MF_00072"/>
    </source>
</evidence>
<keyword evidence="11" id="KW-1185">Reference proteome</keyword>
<reference evidence="10" key="2">
    <citation type="submission" date="2020-09" db="EMBL/GenBank/DDBJ databases">
        <authorList>
            <person name="Sun Q."/>
            <person name="Zhou Y."/>
        </authorList>
    </citation>
    <scope>NUCLEOTIDE SEQUENCE</scope>
    <source>
        <strain evidence="10">CGMCC 1.14988</strain>
    </source>
</reference>
<name>A0A8J3AGC7_9ACTN</name>
<dbReference type="RefSeq" id="WP_130648814.1">
    <property type="nucleotide sequence ID" value="NZ_BMHA01000013.1"/>
</dbReference>
<dbReference type="InterPro" id="IPR031157">
    <property type="entry name" value="G_TR_CS"/>
</dbReference>
<feature type="domain" description="Tr-type G" evidence="9">
    <location>
        <begin position="8"/>
        <end position="270"/>
    </location>
</feature>
<dbReference type="HAMAP" id="MF_00072">
    <property type="entry name" value="Rel_fac_3"/>
    <property type="match status" value="1"/>
</dbReference>
<dbReference type="InterPro" id="IPR053905">
    <property type="entry name" value="EF-G-like_DII"/>
</dbReference>
<evidence type="ECO:0000256" key="1">
    <source>
        <dbReference type="ARBA" id="ARBA00004496"/>
    </source>
</evidence>
<dbReference type="PRINTS" id="PR00315">
    <property type="entry name" value="ELONGATNFCT"/>
</dbReference>
<dbReference type="InterPro" id="IPR027417">
    <property type="entry name" value="P-loop_NTPase"/>
</dbReference>
<evidence type="ECO:0000256" key="5">
    <source>
        <dbReference type="ARBA" id="ARBA00022917"/>
    </source>
</evidence>
<dbReference type="PROSITE" id="PS51722">
    <property type="entry name" value="G_TR_2"/>
    <property type="match status" value="1"/>
</dbReference>
<dbReference type="PANTHER" id="PTHR43556">
    <property type="entry name" value="PEPTIDE CHAIN RELEASE FACTOR RF3"/>
    <property type="match status" value="1"/>
</dbReference>
<dbReference type="InterPro" id="IPR035647">
    <property type="entry name" value="EFG_III/V"/>
</dbReference>
<evidence type="ECO:0000256" key="8">
    <source>
        <dbReference type="NCBIfam" id="TIGR00503"/>
    </source>
</evidence>
<dbReference type="Pfam" id="PF16658">
    <property type="entry name" value="RF3_C"/>
    <property type="match status" value="1"/>
</dbReference>
<comment type="similarity">
    <text evidence="2 7">Belongs to the TRAFAC class translation factor GTPase superfamily. Classic translation factor GTPase family. PrfC subfamily.</text>
</comment>
<dbReference type="InterPro" id="IPR000795">
    <property type="entry name" value="T_Tr_GTP-bd_dom"/>
</dbReference>
<dbReference type="Gene3D" id="3.40.50.300">
    <property type="entry name" value="P-loop containing nucleotide triphosphate hydrolases"/>
    <property type="match status" value="1"/>
</dbReference>
<dbReference type="InterPro" id="IPR038467">
    <property type="entry name" value="RF3_dom_3_sf"/>
</dbReference>
<dbReference type="GO" id="GO:0003924">
    <property type="term" value="F:GTPase activity"/>
    <property type="evidence" value="ECO:0007669"/>
    <property type="project" value="InterPro"/>
</dbReference>
<dbReference type="PANTHER" id="PTHR43556:SF2">
    <property type="entry name" value="PEPTIDE CHAIN RELEASE FACTOR RF3"/>
    <property type="match status" value="1"/>
</dbReference>
<organism evidence="10 11">
    <name type="scientific">Egicoccus halophilus</name>
    <dbReference type="NCBI Taxonomy" id="1670830"/>
    <lineage>
        <taxon>Bacteria</taxon>
        <taxon>Bacillati</taxon>
        <taxon>Actinomycetota</taxon>
        <taxon>Nitriliruptoria</taxon>
        <taxon>Egicoccales</taxon>
        <taxon>Egicoccaceae</taxon>
        <taxon>Egicoccus</taxon>
    </lineage>
</organism>
<proteinExistence type="inferred from homology"/>
<keyword evidence="5 7" id="KW-0648">Protein biosynthesis</keyword>
<protein>
    <recommendedName>
        <fullName evidence="7 8">Peptide chain release factor 3</fullName>
        <shortName evidence="7">RF-3</shortName>
    </recommendedName>
</protein>
<dbReference type="InterPro" id="IPR032090">
    <property type="entry name" value="RF3_C"/>
</dbReference>
<dbReference type="OrthoDB" id="9801472at2"/>
<dbReference type="InterPro" id="IPR009000">
    <property type="entry name" value="Transl_B-barrel_sf"/>
</dbReference>
<dbReference type="Pfam" id="PF22042">
    <property type="entry name" value="EF-G_D2"/>
    <property type="match status" value="1"/>
</dbReference>
<dbReference type="AlphaFoldDB" id="A0A8J3AGC7"/>
<dbReference type="NCBIfam" id="TIGR00503">
    <property type="entry name" value="prfC"/>
    <property type="match status" value="1"/>
</dbReference>
<dbReference type="PROSITE" id="PS00301">
    <property type="entry name" value="G_TR_1"/>
    <property type="match status" value="1"/>
</dbReference>
<evidence type="ECO:0000313" key="10">
    <source>
        <dbReference type="EMBL" id="GGI08767.1"/>
    </source>
</evidence>
<dbReference type="InterPro" id="IPR004548">
    <property type="entry name" value="PrfC"/>
</dbReference>
<sequence>MDPQREAARRRTFAIISHPDAGKTTLTEKFLLYSGAIQEAGAVKSRKVERSTASDWLELEQKRGISVSSAVMRFEHDGHVFNLLDTPGHRDFSEDTYRVLSGVDAAVMVIDAVNGVEPQTEKLYAVCRRRGTPIITFVNKMDRPAPEPLEILDDIEAKLGIDAHPVTWPVVPEGRFTGVVDRRDASFHAYGDSAHGSRAGAESSEPWRDALDPSGMAGEELALLDELGKDVDVKRFLAGESTPVFFGSALANFGVRLLLDAVAGLAPPPGPRETRDGDRRAIDDPFSGFVFKVQANLDPRHRDRLAFVRVCSGTFERGTALTCARNGKRVVAKYAHQVFGRERETVDVAYPGDIVGLVNATDLRIGDTLFDGARVEFPPPPTFTPEHFSVCTPADRSKVKQFRRGLEQLDQEGVIQVLRHPDLGDQEPLLAAVGQLQFDVATWRLEHEFGAPVRLRAATYESARATDEASVPKLRTLRDVSVYYRSDDVPMALFRSRWVAERVRADHPELRLDNVVFS</sequence>
<feature type="binding site" evidence="7">
    <location>
        <begin position="139"/>
        <end position="142"/>
    </location>
    <ligand>
        <name>GTP</name>
        <dbReference type="ChEBI" id="CHEBI:37565"/>
    </ligand>
</feature>
<reference evidence="10" key="1">
    <citation type="journal article" date="2014" name="Int. J. Syst. Evol. Microbiol.">
        <title>Complete genome sequence of Corynebacterium casei LMG S-19264T (=DSM 44701T), isolated from a smear-ripened cheese.</title>
        <authorList>
            <consortium name="US DOE Joint Genome Institute (JGI-PGF)"/>
            <person name="Walter F."/>
            <person name="Albersmeier A."/>
            <person name="Kalinowski J."/>
            <person name="Ruckert C."/>
        </authorList>
    </citation>
    <scope>NUCLEOTIDE SEQUENCE</scope>
    <source>
        <strain evidence="10">CGMCC 1.14988</strain>
    </source>
</reference>
<evidence type="ECO:0000256" key="3">
    <source>
        <dbReference type="ARBA" id="ARBA00022490"/>
    </source>
</evidence>
<dbReference type="Gene3D" id="2.40.30.10">
    <property type="entry name" value="Translation factors"/>
    <property type="match status" value="1"/>
</dbReference>
<dbReference type="GO" id="GO:0005525">
    <property type="term" value="F:GTP binding"/>
    <property type="evidence" value="ECO:0007669"/>
    <property type="project" value="UniProtKB-UniRule"/>
</dbReference>
<dbReference type="SUPFAM" id="SSF50447">
    <property type="entry name" value="Translation proteins"/>
    <property type="match status" value="1"/>
</dbReference>
<gene>
    <name evidence="7 10" type="primary">prfC</name>
    <name evidence="10" type="ORF">GCM10011354_30730</name>
</gene>
<dbReference type="GO" id="GO:0006449">
    <property type="term" value="P:regulation of translational termination"/>
    <property type="evidence" value="ECO:0007669"/>
    <property type="project" value="UniProtKB-UniRule"/>
</dbReference>
<comment type="function">
    <text evidence="7">Increases the formation of ribosomal termination complexes and stimulates activities of RF-1 and RF-2. It binds guanine nucleotides and has strong preference for UGA stop codons. It may interact directly with the ribosome. The stimulation of RF-1 and RF-2 is significantly reduced by GTP and GDP, but not by GMP.</text>
</comment>
<keyword evidence="4 7" id="KW-0547">Nucleotide-binding</keyword>
<comment type="subcellular location">
    <subcellularLocation>
        <location evidence="1 7">Cytoplasm</location>
    </subcellularLocation>
</comment>
<evidence type="ECO:0000259" key="9">
    <source>
        <dbReference type="PROSITE" id="PS51722"/>
    </source>
</evidence>
<dbReference type="GO" id="GO:0016149">
    <property type="term" value="F:translation release factor activity, codon specific"/>
    <property type="evidence" value="ECO:0007669"/>
    <property type="project" value="UniProtKB-UniRule"/>
</dbReference>
<dbReference type="NCBIfam" id="TIGR00231">
    <property type="entry name" value="small_GTP"/>
    <property type="match status" value="1"/>
</dbReference>
<dbReference type="GO" id="GO:0005829">
    <property type="term" value="C:cytosol"/>
    <property type="evidence" value="ECO:0007669"/>
    <property type="project" value="TreeGrafter"/>
</dbReference>
<evidence type="ECO:0000313" key="11">
    <source>
        <dbReference type="Proteomes" id="UP000650511"/>
    </source>
</evidence>
<dbReference type="SUPFAM" id="SSF52540">
    <property type="entry name" value="P-loop containing nucleoside triphosphate hydrolases"/>
    <property type="match status" value="1"/>
</dbReference>
<dbReference type="Gene3D" id="3.30.70.3280">
    <property type="entry name" value="Peptide chain release factor 3, domain III"/>
    <property type="match status" value="1"/>
</dbReference>
<dbReference type="SUPFAM" id="SSF54980">
    <property type="entry name" value="EF-G C-terminal domain-like"/>
    <property type="match status" value="1"/>
</dbReference>
<dbReference type="FunFam" id="3.40.50.300:FF:000542">
    <property type="entry name" value="Peptide chain release factor 3"/>
    <property type="match status" value="1"/>
</dbReference>
<dbReference type="NCBIfam" id="NF001964">
    <property type="entry name" value="PRK00741.1"/>
    <property type="match status" value="1"/>
</dbReference>
<keyword evidence="6 7" id="KW-0342">GTP-binding</keyword>